<keyword evidence="9" id="KW-1185">Reference proteome</keyword>
<protein>
    <submittedName>
        <fullName evidence="8">Cyclopropane-fatty-acyl-phospholipid synthase</fullName>
    </submittedName>
</protein>
<evidence type="ECO:0000256" key="1">
    <source>
        <dbReference type="ARBA" id="ARBA00010815"/>
    </source>
</evidence>
<dbReference type="Pfam" id="PF02353">
    <property type="entry name" value="CMAS"/>
    <property type="match status" value="1"/>
</dbReference>
<dbReference type="GO" id="GO:0032259">
    <property type="term" value="P:methylation"/>
    <property type="evidence" value="ECO:0007669"/>
    <property type="project" value="UniProtKB-KW"/>
</dbReference>
<dbReference type="SUPFAM" id="SSF53335">
    <property type="entry name" value="S-adenosyl-L-methionine-dependent methyltransferases"/>
    <property type="match status" value="1"/>
</dbReference>
<name>A0A0H4QIU4_9LACO</name>
<gene>
    <name evidence="8" type="ORF">ABM34_02900</name>
</gene>
<feature type="domain" description="DUF7884" evidence="7">
    <location>
        <begin position="6"/>
        <end position="93"/>
    </location>
</feature>
<dbReference type="PANTHER" id="PTHR43667">
    <property type="entry name" value="CYCLOPROPANE-FATTY-ACYL-PHOSPHOLIPID SYNTHASE"/>
    <property type="match status" value="1"/>
</dbReference>
<dbReference type="OrthoDB" id="9782855at2"/>
<dbReference type="KEGG" id="lgn:ABM34_02900"/>
<evidence type="ECO:0000256" key="6">
    <source>
        <dbReference type="PIRSR" id="PIRSR003085-1"/>
    </source>
</evidence>
<dbReference type="GO" id="GO:0008610">
    <property type="term" value="P:lipid biosynthetic process"/>
    <property type="evidence" value="ECO:0007669"/>
    <property type="project" value="InterPro"/>
</dbReference>
<dbReference type="InterPro" id="IPR003333">
    <property type="entry name" value="CMAS"/>
</dbReference>
<keyword evidence="4" id="KW-0949">S-adenosyl-L-methionine</keyword>
<dbReference type="GO" id="GO:0008168">
    <property type="term" value="F:methyltransferase activity"/>
    <property type="evidence" value="ECO:0007669"/>
    <property type="project" value="UniProtKB-KW"/>
</dbReference>
<organism evidence="8 9">
    <name type="scientific">Companilactobacillus ginsenosidimutans</name>
    <dbReference type="NCBI Taxonomy" id="1007676"/>
    <lineage>
        <taxon>Bacteria</taxon>
        <taxon>Bacillati</taxon>
        <taxon>Bacillota</taxon>
        <taxon>Bacilli</taxon>
        <taxon>Lactobacillales</taxon>
        <taxon>Lactobacillaceae</taxon>
        <taxon>Companilactobacillus</taxon>
    </lineage>
</organism>
<dbReference type="InterPro" id="IPR029063">
    <property type="entry name" value="SAM-dependent_MTases_sf"/>
</dbReference>
<comment type="similarity">
    <text evidence="1">Belongs to the CFA/CMAS family.</text>
</comment>
<keyword evidence="5" id="KW-0443">Lipid metabolism</keyword>
<keyword evidence="3" id="KW-0808">Transferase</keyword>
<dbReference type="STRING" id="1007676.ABM34_02900"/>
<dbReference type="EMBL" id="CP012034">
    <property type="protein sequence ID" value="AKP66603.1"/>
    <property type="molecule type" value="Genomic_DNA"/>
</dbReference>
<evidence type="ECO:0000313" key="9">
    <source>
        <dbReference type="Proteomes" id="UP000036106"/>
    </source>
</evidence>
<dbReference type="PIRSF" id="PIRSF003085">
    <property type="entry name" value="CMAS"/>
    <property type="match status" value="1"/>
</dbReference>
<dbReference type="InterPro" id="IPR057206">
    <property type="entry name" value="DUF7884"/>
</dbReference>
<proteinExistence type="inferred from homology"/>
<evidence type="ECO:0000256" key="3">
    <source>
        <dbReference type="ARBA" id="ARBA00022679"/>
    </source>
</evidence>
<reference evidence="9" key="1">
    <citation type="submission" date="2015-07" db="EMBL/GenBank/DDBJ databases">
        <title>Lactobacillus ginsenosidimutans/EMML 3141/ whole genome sequencing.</title>
        <authorList>
            <person name="Kim M.K."/>
            <person name="Im W.-T."/>
            <person name="Srinivasan S."/>
            <person name="Lee J.-J."/>
        </authorList>
    </citation>
    <scope>NUCLEOTIDE SEQUENCE [LARGE SCALE GENOMIC DNA]</scope>
    <source>
        <strain evidence="9">EMML 3041</strain>
    </source>
</reference>
<evidence type="ECO:0000259" key="7">
    <source>
        <dbReference type="Pfam" id="PF25371"/>
    </source>
</evidence>
<sequence length="402" mass="46395">MLDKTIYDQIFKHSFTIPIKVVFWDGKEKTYGPEGKSDITITFNKEVPISEVRKHATLTLGEAYMNKDIEIDGSIQKLITSAYTQSESFMSNPKLKKIVPKFSHSEDKNKEEIQNHYDIGNNFYKLWLDDTMTYSCAYFRTPEDDLETAQLNKVHHILNKLNTKPGETIIDIGCGWGTMMFTAAKEYGLKAKGVTLSQEQYDYVNNKIQEENLTDQMEVILEDYREINEKFDHVVSVGMFEHVGETHLEGYFNTVKKMLKPQGTALIHGITGQHEGAGVDAWLVKYIFPGGYIPDLKENIGHIMDAKLQIDDIEPLRRHYQKTVEIWHRNFVKVEDQVEDMFDEKFVRMWDLYLQACAASFESGNIDVIQYLLTNGPSGSSLPMTREYMTDKDRETVEQVTE</sequence>
<dbReference type="CDD" id="cd02440">
    <property type="entry name" value="AdoMet_MTases"/>
    <property type="match status" value="1"/>
</dbReference>
<dbReference type="Pfam" id="PF25371">
    <property type="entry name" value="DUF7884"/>
    <property type="match status" value="1"/>
</dbReference>
<evidence type="ECO:0000256" key="2">
    <source>
        <dbReference type="ARBA" id="ARBA00022603"/>
    </source>
</evidence>
<dbReference type="AlphaFoldDB" id="A0A0H4QIU4"/>
<dbReference type="Gene3D" id="3.40.50.150">
    <property type="entry name" value="Vaccinia Virus protein VP39"/>
    <property type="match status" value="1"/>
</dbReference>
<accession>A0A0H4QIU4</accession>
<feature type="active site" evidence="6">
    <location>
        <position position="357"/>
    </location>
</feature>
<evidence type="ECO:0000256" key="5">
    <source>
        <dbReference type="ARBA" id="ARBA00023098"/>
    </source>
</evidence>
<evidence type="ECO:0000256" key="4">
    <source>
        <dbReference type="ARBA" id="ARBA00022691"/>
    </source>
</evidence>
<dbReference type="InterPro" id="IPR050723">
    <property type="entry name" value="CFA/CMAS"/>
</dbReference>
<dbReference type="RefSeq" id="WP_048703178.1">
    <property type="nucleotide sequence ID" value="NZ_CP012034.1"/>
</dbReference>
<evidence type="ECO:0000313" key="8">
    <source>
        <dbReference type="EMBL" id="AKP66603.1"/>
    </source>
</evidence>
<dbReference type="PATRIC" id="fig|1007676.4.peg.600"/>
<dbReference type="PANTHER" id="PTHR43667:SF1">
    <property type="entry name" value="CYCLOPROPANE-FATTY-ACYL-PHOSPHOLIPID SYNTHASE"/>
    <property type="match status" value="1"/>
</dbReference>
<keyword evidence="2" id="KW-0489">Methyltransferase</keyword>
<dbReference type="Proteomes" id="UP000036106">
    <property type="component" value="Chromosome"/>
</dbReference>